<dbReference type="EMBL" id="JBHFNQ010000045">
    <property type="protein sequence ID" value="MFB2876309.1"/>
    <property type="molecule type" value="Genomic_DNA"/>
</dbReference>
<keyword evidence="4" id="KW-0233">DNA recombination</keyword>
<evidence type="ECO:0000259" key="5">
    <source>
        <dbReference type="Pfam" id="PF01385"/>
    </source>
</evidence>
<accession>A0ABV4X0L0</accession>
<evidence type="ECO:0000256" key="1">
    <source>
        <dbReference type="ARBA" id="ARBA00008761"/>
    </source>
</evidence>
<gene>
    <name evidence="7" type="ORF">ACE1CC_05400</name>
</gene>
<dbReference type="GO" id="GO:0004519">
    <property type="term" value="F:endonuclease activity"/>
    <property type="evidence" value="ECO:0007669"/>
    <property type="project" value="UniProtKB-KW"/>
</dbReference>
<dbReference type="Pfam" id="PF07282">
    <property type="entry name" value="Cas12f1-like_TNB"/>
    <property type="match status" value="1"/>
</dbReference>
<comment type="similarity">
    <text evidence="1">In the C-terminal section; belongs to the transposase 35 family.</text>
</comment>
<keyword evidence="7" id="KW-0255">Endonuclease</keyword>
<dbReference type="InterPro" id="IPR010095">
    <property type="entry name" value="Cas12f1-like_TNB"/>
</dbReference>
<evidence type="ECO:0000256" key="2">
    <source>
        <dbReference type="ARBA" id="ARBA00022578"/>
    </source>
</evidence>
<sequence length="438" mass="50216">MQLCRLSKNLYNVGLYTVRQYFFQEHKHLGYEGAYHLCKTNENYKFLNTDIAQQTLKVVDRTFKSFYGLISAVKNGSYQQKVKLPNYLHKDGYFLLIIPCGWIARKGKPKTPRLAIKNGKFRVPMSNEFKKQHGEIWVNFPKRINYESLKEIRIHPKYNARYFEVEFVSEVEPEPVKAKSDSAISIDLGVDNLAACVDTSGASFLVDGKPIKSINQWFNKRNAKLQSIKDKQGIKGITNQQVKLVAKRNNQVRDYLNKAARFIVNHCIENGIGNVIVGYNPGIKQEINIGGRNNQNFVQIPFHNLRSKLKAMCERYGLKYIEQEESYTSKASAIDGDEIPVYNADNPKEYQFSGLRIKRGLYRTKDGHLVNSDLNGSLNIARKSKHNGFAGVSRAALTQPRRINLLKLEKWRSLDKSALRNNFLESPGLKPRGESNRF</sequence>
<reference evidence="7 8" key="1">
    <citation type="submission" date="2024-09" db="EMBL/GenBank/DDBJ databases">
        <title>Floridaenema gen nov. (Aerosakkonemataceae, Aerosakkonematales ord. nov., Cyanobacteria) from benthic tropical and subtropical fresh waters, with the description of four new species.</title>
        <authorList>
            <person name="Moretto J.A."/>
            <person name="Berthold D.E."/>
            <person name="Lefler F.W."/>
            <person name="Huang I.-S."/>
            <person name="Laughinghouse H. IV."/>
        </authorList>
    </citation>
    <scope>NUCLEOTIDE SEQUENCE [LARGE SCALE GENOMIC DNA]</scope>
    <source>
        <strain evidence="7 8">BLCC-F46</strain>
    </source>
</reference>
<proteinExistence type="inferred from homology"/>
<dbReference type="NCBIfam" id="NF040570">
    <property type="entry name" value="guided_TnpB"/>
    <property type="match status" value="1"/>
</dbReference>
<dbReference type="NCBIfam" id="TIGR01766">
    <property type="entry name" value="IS200/IS605 family accessory protein TnpB-like domain"/>
    <property type="match status" value="1"/>
</dbReference>
<keyword evidence="7" id="KW-0540">Nuclease</keyword>
<evidence type="ECO:0000259" key="6">
    <source>
        <dbReference type="Pfam" id="PF07282"/>
    </source>
</evidence>
<organism evidence="7 8">
    <name type="scientific">Floridaenema aerugineum BLCC-F46</name>
    <dbReference type="NCBI Taxonomy" id="3153654"/>
    <lineage>
        <taxon>Bacteria</taxon>
        <taxon>Bacillati</taxon>
        <taxon>Cyanobacteriota</taxon>
        <taxon>Cyanophyceae</taxon>
        <taxon>Oscillatoriophycideae</taxon>
        <taxon>Aerosakkonematales</taxon>
        <taxon>Aerosakkonemataceae</taxon>
        <taxon>Floridanema</taxon>
        <taxon>Floridanema aerugineum</taxon>
    </lineage>
</organism>
<dbReference type="Proteomes" id="UP001576774">
    <property type="component" value="Unassembled WGS sequence"/>
</dbReference>
<keyword evidence="8" id="KW-1185">Reference proteome</keyword>
<evidence type="ECO:0000313" key="7">
    <source>
        <dbReference type="EMBL" id="MFB2876309.1"/>
    </source>
</evidence>
<evidence type="ECO:0000256" key="3">
    <source>
        <dbReference type="ARBA" id="ARBA00023125"/>
    </source>
</evidence>
<evidence type="ECO:0000256" key="4">
    <source>
        <dbReference type="ARBA" id="ARBA00023172"/>
    </source>
</evidence>
<feature type="domain" description="Probable transposase IS891/IS1136/IS1341" evidence="5">
    <location>
        <begin position="167"/>
        <end position="280"/>
    </location>
</feature>
<protein>
    <submittedName>
        <fullName evidence="7">RNA-guided endonuclease InsQ/TnpB family protein</fullName>
    </submittedName>
</protein>
<dbReference type="Pfam" id="PF01385">
    <property type="entry name" value="OrfB_IS605"/>
    <property type="match status" value="1"/>
</dbReference>
<evidence type="ECO:0000313" key="8">
    <source>
        <dbReference type="Proteomes" id="UP001576774"/>
    </source>
</evidence>
<keyword evidence="7" id="KW-0378">Hydrolase</keyword>
<comment type="caution">
    <text evidence="7">The sequence shown here is derived from an EMBL/GenBank/DDBJ whole genome shotgun (WGS) entry which is preliminary data.</text>
</comment>
<feature type="domain" description="Cas12f1-like TNB" evidence="6">
    <location>
        <begin position="302"/>
        <end position="380"/>
    </location>
</feature>
<keyword evidence="2" id="KW-0815">Transposition</keyword>
<dbReference type="RefSeq" id="WP_413269446.1">
    <property type="nucleotide sequence ID" value="NZ_JBHFNQ010000045.1"/>
</dbReference>
<keyword evidence="3" id="KW-0238">DNA-binding</keyword>
<dbReference type="InterPro" id="IPR001959">
    <property type="entry name" value="Transposase"/>
</dbReference>
<name>A0ABV4X0L0_9CYAN</name>